<evidence type="ECO:0000256" key="4">
    <source>
        <dbReference type="ARBA" id="ARBA00022803"/>
    </source>
</evidence>
<dbReference type="RefSeq" id="XP_009042351.1">
    <property type="nucleotide sequence ID" value="XM_009044103.1"/>
</dbReference>
<feature type="region of interest" description="Disordered" evidence="5">
    <location>
        <begin position="400"/>
        <end position="419"/>
    </location>
</feature>
<dbReference type="GO" id="GO:0031072">
    <property type="term" value="F:heat shock protein binding"/>
    <property type="evidence" value="ECO:0007669"/>
    <property type="project" value="TreeGrafter"/>
</dbReference>
<evidence type="ECO:0000256" key="5">
    <source>
        <dbReference type="SAM" id="MobiDB-lite"/>
    </source>
</evidence>
<comment type="subcellular location">
    <subcellularLocation>
        <location evidence="1">Cytoplasm</location>
    </subcellularLocation>
</comment>
<dbReference type="SMART" id="SM00028">
    <property type="entry name" value="TPR"/>
    <property type="match status" value="3"/>
</dbReference>
<dbReference type="InterPro" id="IPR019734">
    <property type="entry name" value="TPR_rpt"/>
</dbReference>
<dbReference type="InterPro" id="IPR011990">
    <property type="entry name" value="TPR-like_helical_dom_sf"/>
</dbReference>
<evidence type="ECO:0000256" key="2">
    <source>
        <dbReference type="ARBA" id="ARBA00022490"/>
    </source>
</evidence>
<evidence type="ECO:0000256" key="3">
    <source>
        <dbReference type="ARBA" id="ARBA00022737"/>
    </source>
</evidence>
<dbReference type="PANTHER" id="PTHR45984:SF1">
    <property type="entry name" value="SPAG1 AXONEMAL DYNEIN ASSEMBLY FACTOR"/>
    <property type="match status" value="1"/>
</dbReference>
<dbReference type="Gene3D" id="1.25.40.10">
    <property type="entry name" value="Tetratricopeptide repeat domain"/>
    <property type="match status" value="1"/>
</dbReference>
<dbReference type="GO" id="GO:0005739">
    <property type="term" value="C:mitochondrion"/>
    <property type="evidence" value="ECO:0007669"/>
    <property type="project" value="TreeGrafter"/>
</dbReference>
<dbReference type="GO" id="GO:0005829">
    <property type="term" value="C:cytosol"/>
    <property type="evidence" value="ECO:0007669"/>
    <property type="project" value="TreeGrafter"/>
</dbReference>
<evidence type="ECO:0000313" key="7">
    <source>
        <dbReference type="Proteomes" id="UP000002729"/>
    </source>
</evidence>
<keyword evidence="4" id="KW-0802">TPR repeat</keyword>
<organism evidence="7">
    <name type="scientific">Aureococcus anophagefferens</name>
    <name type="common">Harmful bloom alga</name>
    <dbReference type="NCBI Taxonomy" id="44056"/>
    <lineage>
        <taxon>Eukaryota</taxon>
        <taxon>Sar</taxon>
        <taxon>Stramenopiles</taxon>
        <taxon>Ochrophyta</taxon>
        <taxon>Pelagophyceae</taxon>
        <taxon>Pelagomonadales</taxon>
        <taxon>Pelagomonadaceae</taxon>
        <taxon>Aureococcus</taxon>
    </lineage>
</organism>
<protein>
    <submittedName>
        <fullName evidence="6">Expressed protein</fullName>
    </submittedName>
</protein>
<sequence>MILDCIEMGPPSSPVPAPPPASADAAAVRAYATTLKDLGNDRFAAGDDDSASALYGKALDACHGSMGDLRCAALCNRAACHLRAKRWRACVADCDAALALDGARAKALYRRARAAEGLGDLAAAARDYKAFLVLEPRHKDATERARKVRFRFAMRRRDAAPPPAPAPGDLAEDFDAFSVRVRLAVSSLEDVDVALVGPSGPAPNPNLQSDCSVRVSGRASAGWFEPDGDYAPPFHAAGARPLEAGAHRLVVSRRGEELAAAAFDVWLYSRAALQHKALLRVRAPPPVLAALRTFVGDAAPLEPGTYPRDLFKSPQDPTPADAFPTLEAFARAMPPDSRRCVHAGAEISLRCCEGFRDGEARAFSVAEFLSRGRCGGVATALQTVAIDHHVAFKVDGVQVGLGSRPPPRWPPPGGGDDSD</sequence>
<dbReference type="GO" id="GO:0006626">
    <property type="term" value="P:protein targeting to mitochondrion"/>
    <property type="evidence" value="ECO:0007669"/>
    <property type="project" value="TreeGrafter"/>
</dbReference>
<evidence type="ECO:0000313" key="6">
    <source>
        <dbReference type="EMBL" id="EGB02948.1"/>
    </source>
</evidence>
<reference evidence="6 7" key="1">
    <citation type="journal article" date="2011" name="Proc. Natl. Acad. Sci. U.S.A.">
        <title>Niche of harmful alga Aureococcus anophagefferens revealed through ecogenomics.</title>
        <authorList>
            <person name="Gobler C.J."/>
            <person name="Berry D.L."/>
            <person name="Dyhrman S.T."/>
            <person name="Wilhelm S.W."/>
            <person name="Salamov A."/>
            <person name="Lobanov A.V."/>
            <person name="Zhang Y."/>
            <person name="Collier J.L."/>
            <person name="Wurch L.L."/>
            <person name="Kustka A.B."/>
            <person name="Dill B.D."/>
            <person name="Shah M."/>
            <person name="VerBerkmoes N.C."/>
            <person name="Kuo A."/>
            <person name="Terry A."/>
            <person name="Pangilinan J."/>
            <person name="Lindquist E.A."/>
            <person name="Lucas S."/>
            <person name="Paulsen I.T."/>
            <person name="Hattenrath-Lehmann T.K."/>
            <person name="Talmage S.C."/>
            <person name="Walker E.A."/>
            <person name="Koch F."/>
            <person name="Burson A.M."/>
            <person name="Marcoval M.A."/>
            <person name="Tang Y.Z."/>
            <person name="Lecleir G.R."/>
            <person name="Coyne K.J."/>
            <person name="Berg G.M."/>
            <person name="Bertrand E.M."/>
            <person name="Saito M.A."/>
            <person name="Gladyshev V.N."/>
            <person name="Grigoriev I.V."/>
        </authorList>
    </citation>
    <scope>NUCLEOTIDE SEQUENCE [LARGE SCALE GENOMIC DNA]</scope>
    <source>
        <strain evidence="7">CCMP 1984</strain>
    </source>
</reference>
<evidence type="ECO:0000256" key="1">
    <source>
        <dbReference type="ARBA" id="ARBA00004496"/>
    </source>
</evidence>
<dbReference type="SUPFAM" id="SSF48452">
    <property type="entry name" value="TPR-like"/>
    <property type="match status" value="1"/>
</dbReference>
<proteinExistence type="predicted"/>
<dbReference type="EMBL" id="GL833241">
    <property type="protein sequence ID" value="EGB02948.1"/>
    <property type="molecule type" value="Genomic_DNA"/>
</dbReference>
<dbReference type="eggNOG" id="KOG4648">
    <property type="taxonomic scope" value="Eukaryota"/>
</dbReference>
<dbReference type="PANTHER" id="PTHR45984">
    <property type="entry name" value="RNA (RNA) POLYMERASE II ASSOCIATED PROTEIN HOMOLOG"/>
    <property type="match status" value="1"/>
</dbReference>
<feature type="compositionally biased region" description="Pro residues" evidence="5">
    <location>
        <begin position="404"/>
        <end position="413"/>
    </location>
</feature>
<dbReference type="InterPro" id="IPR051982">
    <property type="entry name" value="CiliaryAsmbly_MitoImport"/>
</dbReference>
<keyword evidence="7" id="KW-1185">Reference proteome</keyword>
<dbReference type="InParanoid" id="F0YPK9"/>
<dbReference type="KEGG" id="aaf:AURANDRAFT_72809"/>
<accession>F0YPK9</accession>
<keyword evidence="3" id="KW-0677">Repeat</keyword>
<dbReference type="GeneID" id="20228886"/>
<dbReference type="AlphaFoldDB" id="F0YPK9"/>
<keyword evidence="2" id="KW-0963">Cytoplasm</keyword>
<dbReference type="Proteomes" id="UP000002729">
    <property type="component" value="Unassembled WGS sequence"/>
</dbReference>
<name>F0YPK9_AURAN</name>
<gene>
    <name evidence="6" type="ORF">AURANDRAFT_72809</name>
</gene>